<comment type="caution">
    <text evidence="1">The sequence shown here is derived from an EMBL/GenBank/DDBJ whole genome shotgun (WGS) entry which is preliminary data.</text>
</comment>
<organism evidence="1 2">
    <name type="scientific">Trifolium medium</name>
    <dbReference type="NCBI Taxonomy" id="97028"/>
    <lineage>
        <taxon>Eukaryota</taxon>
        <taxon>Viridiplantae</taxon>
        <taxon>Streptophyta</taxon>
        <taxon>Embryophyta</taxon>
        <taxon>Tracheophyta</taxon>
        <taxon>Spermatophyta</taxon>
        <taxon>Magnoliopsida</taxon>
        <taxon>eudicotyledons</taxon>
        <taxon>Gunneridae</taxon>
        <taxon>Pentapetalae</taxon>
        <taxon>rosids</taxon>
        <taxon>fabids</taxon>
        <taxon>Fabales</taxon>
        <taxon>Fabaceae</taxon>
        <taxon>Papilionoideae</taxon>
        <taxon>50 kb inversion clade</taxon>
        <taxon>NPAAA clade</taxon>
        <taxon>Hologalegina</taxon>
        <taxon>IRL clade</taxon>
        <taxon>Trifolieae</taxon>
        <taxon>Trifolium</taxon>
    </lineage>
</organism>
<accession>A0A392SAT2</accession>
<protein>
    <submittedName>
        <fullName evidence="1">Matrix metalloproteinase</fullName>
    </submittedName>
</protein>
<keyword evidence="2" id="KW-1185">Reference proteome</keyword>
<proteinExistence type="predicted"/>
<name>A0A392SAT2_9FABA</name>
<sequence>MKLQNDGDVRTMFSIFSRYMTRGPIELDAKLVRSVAICSNLILPSTFDEIATCMVKPEHDEIE</sequence>
<evidence type="ECO:0000313" key="1">
    <source>
        <dbReference type="EMBL" id="MCI46011.1"/>
    </source>
</evidence>
<dbReference type="EMBL" id="LXQA010351679">
    <property type="protein sequence ID" value="MCI46011.1"/>
    <property type="molecule type" value="Genomic_DNA"/>
</dbReference>
<dbReference type="Proteomes" id="UP000265520">
    <property type="component" value="Unassembled WGS sequence"/>
</dbReference>
<evidence type="ECO:0000313" key="2">
    <source>
        <dbReference type="Proteomes" id="UP000265520"/>
    </source>
</evidence>
<reference evidence="1 2" key="1">
    <citation type="journal article" date="2018" name="Front. Plant Sci.">
        <title>Red Clover (Trifolium pratense) and Zigzag Clover (T. medium) - A Picture of Genomic Similarities and Differences.</title>
        <authorList>
            <person name="Dluhosova J."/>
            <person name="Istvanek J."/>
            <person name="Nedelnik J."/>
            <person name="Repkova J."/>
        </authorList>
    </citation>
    <scope>NUCLEOTIDE SEQUENCE [LARGE SCALE GENOMIC DNA]</scope>
    <source>
        <strain evidence="2">cv. 10/8</strain>
        <tissue evidence="1">Leaf</tissue>
    </source>
</reference>
<dbReference type="AlphaFoldDB" id="A0A392SAT2"/>
<feature type="non-terminal residue" evidence="1">
    <location>
        <position position="63"/>
    </location>
</feature>